<dbReference type="Pfam" id="PF00287">
    <property type="entry name" value="Na_K-ATPase"/>
    <property type="match status" value="1"/>
</dbReference>
<reference evidence="9" key="3">
    <citation type="submission" date="2015-06" db="UniProtKB">
        <authorList>
            <consortium name="EnsemblMetazoa"/>
        </authorList>
    </citation>
    <scope>IDENTIFICATION</scope>
</reference>
<accession>R7VHN0</accession>
<evidence type="ECO:0000256" key="2">
    <source>
        <dbReference type="ARBA" id="ARBA00005876"/>
    </source>
</evidence>
<reference evidence="8 10" key="2">
    <citation type="journal article" date="2013" name="Nature">
        <title>Insights into bilaterian evolution from three spiralian genomes.</title>
        <authorList>
            <person name="Simakov O."/>
            <person name="Marletaz F."/>
            <person name="Cho S.J."/>
            <person name="Edsinger-Gonzales E."/>
            <person name="Havlak P."/>
            <person name="Hellsten U."/>
            <person name="Kuo D.H."/>
            <person name="Larsson T."/>
            <person name="Lv J."/>
            <person name="Arendt D."/>
            <person name="Savage R."/>
            <person name="Osoegawa K."/>
            <person name="de Jong P."/>
            <person name="Grimwood J."/>
            <person name="Chapman J.A."/>
            <person name="Shapiro H."/>
            <person name="Aerts A."/>
            <person name="Otillar R.P."/>
            <person name="Terry A.Y."/>
            <person name="Boore J.L."/>
            <person name="Grigoriev I.V."/>
            <person name="Lindberg D.R."/>
            <person name="Seaver E.C."/>
            <person name="Weisblat D.A."/>
            <person name="Putnam N.H."/>
            <person name="Rokhsar D.S."/>
        </authorList>
    </citation>
    <scope>NUCLEOTIDE SEQUENCE</scope>
    <source>
        <strain evidence="8 10">I ESC-2004</strain>
    </source>
</reference>
<dbReference type="OrthoDB" id="5912413at2759"/>
<dbReference type="AlphaFoldDB" id="R7VHN0"/>
<evidence type="ECO:0000256" key="7">
    <source>
        <dbReference type="SAM" id="Phobius"/>
    </source>
</evidence>
<dbReference type="EnsemblMetazoa" id="CapteT228508">
    <property type="protein sequence ID" value="CapteP228508"/>
    <property type="gene ID" value="CapteG228508"/>
</dbReference>
<dbReference type="GO" id="GO:0030007">
    <property type="term" value="P:intracellular potassium ion homeostasis"/>
    <property type="evidence" value="ECO:0007669"/>
    <property type="project" value="TreeGrafter"/>
</dbReference>
<comment type="similarity">
    <text evidence="2">Belongs to the X(+)/potassium ATPases subunit beta family.</text>
</comment>
<evidence type="ECO:0000313" key="10">
    <source>
        <dbReference type="Proteomes" id="UP000014760"/>
    </source>
</evidence>
<evidence type="ECO:0000256" key="1">
    <source>
        <dbReference type="ARBA" id="ARBA00004606"/>
    </source>
</evidence>
<evidence type="ECO:0000256" key="5">
    <source>
        <dbReference type="ARBA" id="ARBA00022989"/>
    </source>
</evidence>
<keyword evidence="10" id="KW-1185">Reference proteome</keyword>
<dbReference type="GO" id="GO:0006883">
    <property type="term" value="P:intracellular sodium ion homeostasis"/>
    <property type="evidence" value="ECO:0007669"/>
    <property type="project" value="TreeGrafter"/>
</dbReference>
<dbReference type="Gene3D" id="2.60.40.1660">
    <property type="entry name" value="Na, k-atpase alpha subunit"/>
    <property type="match status" value="1"/>
</dbReference>
<dbReference type="OMA" id="YENQFPQ"/>
<keyword evidence="4" id="KW-0735">Signal-anchor</keyword>
<dbReference type="EMBL" id="AMQN01004458">
    <property type="status" value="NOT_ANNOTATED_CDS"/>
    <property type="molecule type" value="Genomic_DNA"/>
</dbReference>
<protein>
    <recommendedName>
        <fullName evidence="11">Sodium/potassium-transporting ATPase subunit beta</fullName>
    </recommendedName>
</protein>
<dbReference type="STRING" id="283909.R7VHN0"/>
<dbReference type="GO" id="GO:1990573">
    <property type="term" value="P:potassium ion import across plasma membrane"/>
    <property type="evidence" value="ECO:0007669"/>
    <property type="project" value="TreeGrafter"/>
</dbReference>
<keyword evidence="6 7" id="KW-0472">Membrane</keyword>
<evidence type="ECO:0000256" key="4">
    <source>
        <dbReference type="ARBA" id="ARBA00022968"/>
    </source>
</evidence>
<organism evidence="8">
    <name type="scientific">Capitella teleta</name>
    <name type="common">Polychaete worm</name>
    <dbReference type="NCBI Taxonomy" id="283909"/>
    <lineage>
        <taxon>Eukaryota</taxon>
        <taxon>Metazoa</taxon>
        <taxon>Spiralia</taxon>
        <taxon>Lophotrochozoa</taxon>
        <taxon>Annelida</taxon>
        <taxon>Polychaeta</taxon>
        <taxon>Sedentaria</taxon>
        <taxon>Scolecida</taxon>
        <taxon>Capitellidae</taxon>
        <taxon>Capitella</taxon>
    </lineage>
</organism>
<proteinExistence type="inferred from homology"/>
<evidence type="ECO:0000313" key="8">
    <source>
        <dbReference type="EMBL" id="ELU15806.1"/>
    </source>
</evidence>
<dbReference type="EMBL" id="KB293569">
    <property type="protein sequence ID" value="ELU15806.1"/>
    <property type="molecule type" value="Genomic_DNA"/>
</dbReference>
<evidence type="ECO:0000313" key="9">
    <source>
        <dbReference type="EnsemblMetazoa" id="CapteP228508"/>
    </source>
</evidence>
<dbReference type="HOGENOM" id="CLU_057702_0_0_1"/>
<keyword evidence="3 7" id="KW-0812">Transmembrane</keyword>
<evidence type="ECO:0008006" key="11">
    <source>
        <dbReference type="Google" id="ProtNLM"/>
    </source>
</evidence>
<feature type="transmembrane region" description="Helical" evidence="7">
    <location>
        <begin position="60"/>
        <end position="81"/>
    </location>
</feature>
<keyword evidence="5 7" id="KW-1133">Transmembrane helix</keyword>
<dbReference type="PANTHER" id="PTHR11523">
    <property type="entry name" value="SODIUM/POTASSIUM-DEPENDENT ATPASE BETA SUBUNIT"/>
    <property type="match status" value="1"/>
</dbReference>
<evidence type="ECO:0000256" key="3">
    <source>
        <dbReference type="ARBA" id="ARBA00022692"/>
    </source>
</evidence>
<comment type="subcellular location">
    <subcellularLocation>
        <location evidence="1">Membrane</location>
        <topology evidence="1">Single-pass type II membrane protein</topology>
    </subcellularLocation>
</comment>
<dbReference type="InterPro" id="IPR038702">
    <property type="entry name" value="Na/K_ATPase_sub_beta_sf"/>
</dbReference>
<dbReference type="GO" id="GO:0005890">
    <property type="term" value="C:sodium:potassium-exchanging ATPase complex"/>
    <property type="evidence" value="ECO:0007669"/>
    <property type="project" value="InterPro"/>
</dbReference>
<dbReference type="Proteomes" id="UP000014760">
    <property type="component" value="Unassembled WGS sequence"/>
</dbReference>
<dbReference type="GO" id="GO:0036376">
    <property type="term" value="P:sodium ion export across plasma membrane"/>
    <property type="evidence" value="ECO:0007669"/>
    <property type="project" value="TreeGrafter"/>
</dbReference>
<dbReference type="InterPro" id="IPR000402">
    <property type="entry name" value="Na/K_ATPase_sub_beta"/>
</dbReference>
<dbReference type="GO" id="GO:0001671">
    <property type="term" value="F:ATPase activator activity"/>
    <property type="evidence" value="ECO:0007669"/>
    <property type="project" value="TreeGrafter"/>
</dbReference>
<name>R7VHN0_CAPTE</name>
<gene>
    <name evidence="8" type="ORF">CAPTEDRAFT_228508</name>
</gene>
<evidence type="ECO:0000256" key="6">
    <source>
        <dbReference type="ARBA" id="ARBA00023136"/>
    </source>
</evidence>
<dbReference type="PANTHER" id="PTHR11523:SF28">
    <property type="entry name" value="NA_K-ATPASE BETA SUBUNIT ISOFORM 4-RELATED"/>
    <property type="match status" value="1"/>
</dbReference>
<reference evidence="10" key="1">
    <citation type="submission" date="2012-12" db="EMBL/GenBank/DDBJ databases">
        <authorList>
            <person name="Hellsten U."/>
            <person name="Grimwood J."/>
            <person name="Chapman J.A."/>
            <person name="Shapiro H."/>
            <person name="Aerts A."/>
            <person name="Otillar R.P."/>
            <person name="Terry A.Y."/>
            <person name="Boore J.L."/>
            <person name="Simakov O."/>
            <person name="Marletaz F."/>
            <person name="Cho S.-J."/>
            <person name="Edsinger-Gonzales E."/>
            <person name="Havlak P."/>
            <person name="Kuo D.-H."/>
            <person name="Larsson T."/>
            <person name="Lv J."/>
            <person name="Arendt D."/>
            <person name="Savage R."/>
            <person name="Osoegawa K."/>
            <person name="de Jong P."/>
            <person name="Lindberg D.R."/>
            <person name="Seaver E.C."/>
            <person name="Weisblat D.A."/>
            <person name="Putnam N.H."/>
            <person name="Grigoriev I.V."/>
            <person name="Rokhsar D.S."/>
        </authorList>
    </citation>
    <scope>NUCLEOTIDE SEQUENCE</scope>
    <source>
        <strain evidence="10">I ESC-2004</strain>
    </source>
</reference>
<sequence>MNSQMDSKEYLNLLDENDKRLKEDNLHKWEVLKESLYNFRNGEFFGRDWQSWWRTVAFHLGFYACLVLLYITLLGFFALIGDEIYPIQMGKNSALQEIPGMAIRPVSDFETTLIHFIQGKPATYKPHTDHIQTILDQYENEKQVGENFIDCDLGKPEGMEQKVCRFNVDKLGGMCTWQKDFGYDEGQPCVVLKLNRLMEWIPDTYKSSSDIPLDEDNPHDARDRWHPDFIGVSCHGRYDADIENIGNLTYYPPEGFPRFFYPYLNQEGFRSPLVMVRFENPVNGVLINVVCKAWANNITPRHNENDRLGLVTFELLVD</sequence>